<name>A0A2K6TXV0_SAIBB</name>
<dbReference type="AlphaFoldDB" id="A0A2K6TXV0"/>
<reference evidence="2" key="1">
    <citation type="submission" date="2025-08" db="UniProtKB">
        <authorList>
            <consortium name="Ensembl"/>
        </authorList>
    </citation>
    <scope>IDENTIFICATION</scope>
</reference>
<sequence>MRDATHSEDIQEIVREKIWQKTQVGGFHFLPGRSAGGPGKGKLLFMARVSGDGRWGEKGERQEDRLEQDRFQRDQITF</sequence>
<dbReference type="Proteomes" id="UP000233220">
    <property type="component" value="Unplaced"/>
</dbReference>
<accession>A0A2K6TXV0</accession>
<protein>
    <submittedName>
        <fullName evidence="2">Uncharacterized protein</fullName>
    </submittedName>
</protein>
<organism evidence="2 3">
    <name type="scientific">Saimiri boliviensis boliviensis</name>
    <name type="common">Bolivian squirrel monkey</name>
    <dbReference type="NCBI Taxonomy" id="39432"/>
    <lineage>
        <taxon>Eukaryota</taxon>
        <taxon>Metazoa</taxon>
        <taxon>Chordata</taxon>
        <taxon>Craniata</taxon>
        <taxon>Vertebrata</taxon>
        <taxon>Euteleostomi</taxon>
        <taxon>Mammalia</taxon>
        <taxon>Eutheria</taxon>
        <taxon>Euarchontoglires</taxon>
        <taxon>Primates</taxon>
        <taxon>Haplorrhini</taxon>
        <taxon>Platyrrhini</taxon>
        <taxon>Cebidae</taxon>
        <taxon>Saimiriinae</taxon>
        <taxon>Saimiri</taxon>
    </lineage>
</organism>
<keyword evidence="3" id="KW-1185">Reference proteome</keyword>
<feature type="region of interest" description="Disordered" evidence="1">
    <location>
        <begin position="54"/>
        <end position="78"/>
    </location>
</feature>
<evidence type="ECO:0000256" key="1">
    <source>
        <dbReference type="SAM" id="MobiDB-lite"/>
    </source>
</evidence>
<dbReference type="GeneTree" id="ENSGT00910000147044"/>
<evidence type="ECO:0000313" key="2">
    <source>
        <dbReference type="Ensembl" id="ENSSBOP00000024426.1"/>
    </source>
</evidence>
<evidence type="ECO:0000313" key="3">
    <source>
        <dbReference type="Proteomes" id="UP000233220"/>
    </source>
</evidence>
<proteinExistence type="predicted"/>
<reference evidence="2" key="2">
    <citation type="submission" date="2025-09" db="UniProtKB">
        <authorList>
            <consortium name="Ensembl"/>
        </authorList>
    </citation>
    <scope>IDENTIFICATION</scope>
</reference>
<dbReference type="Ensembl" id="ENSSBOT00000041286.1">
    <property type="protein sequence ID" value="ENSSBOP00000024426.1"/>
    <property type="gene ID" value="ENSSBOG00000028697.1"/>
</dbReference>